<evidence type="ECO:0000256" key="2">
    <source>
        <dbReference type="SAM" id="MobiDB-lite"/>
    </source>
</evidence>
<dbReference type="InterPro" id="IPR029058">
    <property type="entry name" value="AB_hydrolase_fold"/>
</dbReference>
<comment type="caution">
    <text evidence="4">The sequence shown here is derived from an EMBL/GenBank/DDBJ whole genome shotgun (WGS) entry which is preliminary data.</text>
</comment>
<dbReference type="AlphaFoldDB" id="A0A6A8GAJ8"/>
<dbReference type="OrthoDB" id="33195at2157"/>
<keyword evidence="5" id="KW-1185">Reference proteome</keyword>
<organism evidence="4 5">
    <name type="scientific">Haloferax marinum</name>
    <dbReference type="NCBI Taxonomy" id="2666143"/>
    <lineage>
        <taxon>Archaea</taxon>
        <taxon>Methanobacteriati</taxon>
        <taxon>Methanobacteriota</taxon>
        <taxon>Stenosarchaea group</taxon>
        <taxon>Halobacteria</taxon>
        <taxon>Halobacteriales</taxon>
        <taxon>Haloferacaceae</taxon>
        <taxon>Haloferax</taxon>
    </lineage>
</organism>
<dbReference type="InterPro" id="IPR013094">
    <property type="entry name" value="AB_hydrolase_3"/>
</dbReference>
<reference evidence="4 5" key="1">
    <citation type="submission" date="2019-11" db="EMBL/GenBank/DDBJ databases">
        <title>Whole genome sequence of Haloferax sp. MBLA0078.</title>
        <authorList>
            <person name="Seo M.-J."/>
            <person name="Cho E.-S."/>
        </authorList>
    </citation>
    <scope>NUCLEOTIDE SEQUENCE [LARGE SCALE GENOMIC DNA]</scope>
    <source>
        <strain evidence="4 5">MBLA0078</strain>
    </source>
</reference>
<gene>
    <name evidence="4" type="ORF">GJR99_13735</name>
</gene>
<accession>A0A6A8GAJ8</accession>
<evidence type="ECO:0000313" key="4">
    <source>
        <dbReference type="EMBL" id="MRW97628.1"/>
    </source>
</evidence>
<protein>
    <submittedName>
        <fullName evidence="4">Alpha/beta hydrolase fold domain-containing protein</fullName>
    </submittedName>
</protein>
<dbReference type="Pfam" id="PF07859">
    <property type="entry name" value="Abhydrolase_3"/>
    <property type="match status" value="1"/>
</dbReference>
<feature type="domain" description="Alpha/beta hydrolase fold-3" evidence="3">
    <location>
        <begin position="132"/>
        <end position="338"/>
    </location>
</feature>
<dbReference type="Gene3D" id="3.40.50.1820">
    <property type="entry name" value="alpha/beta hydrolase"/>
    <property type="match status" value="1"/>
</dbReference>
<dbReference type="SUPFAM" id="SSF53474">
    <property type="entry name" value="alpha/beta-Hydrolases"/>
    <property type="match status" value="1"/>
</dbReference>
<feature type="region of interest" description="Disordered" evidence="2">
    <location>
        <begin position="1"/>
        <end position="58"/>
    </location>
</feature>
<evidence type="ECO:0000256" key="1">
    <source>
        <dbReference type="ARBA" id="ARBA00022801"/>
    </source>
</evidence>
<keyword evidence="1 4" id="KW-0378">Hydrolase</keyword>
<dbReference type="FunFam" id="3.40.50.1820:FF:000089">
    <property type="entry name" value="Alpha/beta hydrolase"/>
    <property type="match status" value="1"/>
</dbReference>
<dbReference type="EMBL" id="WKJQ01000001">
    <property type="protein sequence ID" value="MRW97628.1"/>
    <property type="molecule type" value="Genomic_DNA"/>
</dbReference>
<sequence>MVLFDDDTPTGRDTTVDSDADTAVDSDADTTVDSDADTAVDSDADTAVDSDADAADTLDPQAQTVVDEVDTLGIPEWSALGIESARRIEDDVFAPVDAPDVERVTNIEIPGPAGAIPVRVYHPDPDQSPPVLVFFHGGLWAMGTLDSIDGVCRRLARRTGHVVVSVDYRLAPEHPFPAGLEDCVRATEWVADNATGIGATPDRLAVAGTSAGGNLAAATCLYVREFGGPAIERQVLLYPMTDLSDDHDSLTENADGPLLTRRDVLWAHDTYLRSAVDRYNPFAAPLRADSHADLPPAYVVTAGFDPLRNEGTAYAAALDAAGVHVVHDHEPAMPHGFLSLTADVEAADVALDRVADAVRDGV</sequence>
<dbReference type="InterPro" id="IPR050300">
    <property type="entry name" value="GDXG_lipolytic_enzyme"/>
</dbReference>
<dbReference type="Proteomes" id="UP000443423">
    <property type="component" value="Unassembled WGS sequence"/>
</dbReference>
<dbReference type="PANTHER" id="PTHR48081">
    <property type="entry name" value="AB HYDROLASE SUPERFAMILY PROTEIN C4A8.06C"/>
    <property type="match status" value="1"/>
</dbReference>
<evidence type="ECO:0000259" key="3">
    <source>
        <dbReference type="Pfam" id="PF07859"/>
    </source>
</evidence>
<feature type="compositionally biased region" description="Acidic residues" evidence="2">
    <location>
        <begin position="16"/>
        <end position="56"/>
    </location>
</feature>
<dbReference type="RefSeq" id="WP_151113097.1">
    <property type="nucleotide sequence ID" value="NZ_WKJQ01000001.1"/>
</dbReference>
<name>A0A6A8GAJ8_9EURY</name>
<evidence type="ECO:0000313" key="5">
    <source>
        <dbReference type="Proteomes" id="UP000443423"/>
    </source>
</evidence>
<dbReference type="PANTHER" id="PTHR48081:SF8">
    <property type="entry name" value="ALPHA_BETA HYDROLASE FOLD-3 DOMAIN-CONTAINING PROTEIN-RELATED"/>
    <property type="match status" value="1"/>
</dbReference>
<dbReference type="GO" id="GO:0016787">
    <property type="term" value="F:hydrolase activity"/>
    <property type="evidence" value="ECO:0007669"/>
    <property type="project" value="UniProtKB-KW"/>
</dbReference>
<proteinExistence type="predicted"/>